<sequence>MYGQRKRGYGVVRSSSSGAGLASSSALAVAPVFRRPQLSSRMRSAGVLLNYVDFGDCDCVCEYCGAYFWFVERSLKLSTTHHPRYGRCCKSGLMLMRK</sequence>
<evidence type="ECO:0000256" key="1">
    <source>
        <dbReference type="SAM" id="MobiDB-lite"/>
    </source>
</evidence>
<dbReference type="AlphaFoldDB" id="A0AAU9M4C7"/>
<dbReference type="Proteomes" id="UP001157418">
    <property type="component" value="Unassembled WGS sequence"/>
</dbReference>
<comment type="caution">
    <text evidence="2">The sequence shown here is derived from an EMBL/GenBank/DDBJ whole genome shotgun (WGS) entry which is preliminary data.</text>
</comment>
<evidence type="ECO:0000313" key="3">
    <source>
        <dbReference type="Proteomes" id="UP001157418"/>
    </source>
</evidence>
<feature type="compositionally biased region" description="Low complexity" evidence="1">
    <location>
        <begin position="14"/>
        <end position="23"/>
    </location>
</feature>
<reference evidence="2 3" key="1">
    <citation type="submission" date="2022-01" db="EMBL/GenBank/DDBJ databases">
        <authorList>
            <person name="Xiong W."/>
            <person name="Schranz E."/>
        </authorList>
    </citation>
    <scope>NUCLEOTIDE SEQUENCE [LARGE SCALE GENOMIC DNA]</scope>
</reference>
<evidence type="ECO:0008006" key="4">
    <source>
        <dbReference type="Google" id="ProtNLM"/>
    </source>
</evidence>
<protein>
    <recommendedName>
        <fullName evidence="4">FLZ-type domain-containing protein</fullName>
    </recommendedName>
</protein>
<evidence type="ECO:0000313" key="2">
    <source>
        <dbReference type="EMBL" id="CAH1421926.1"/>
    </source>
</evidence>
<feature type="region of interest" description="Disordered" evidence="1">
    <location>
        <begin position="1"/>
        <end position="23"/>
    </location>
</feature>
<gene>
    <name evidence="2" type="ORF">LVIROSA_LOCUS9297</name>
</gene>
<name>A0AAU9M4C7_9ASTR</name>
<organism evidence="2 3">
    <name type="scientific">Lactuca virosa</name>
    <dbReference type="NCBI Taxonomy" id="75947"/>
    <lineage>
        <taxon>Eukaryota</taxon>
        <taxon>Viridiplantae</taxon>
        <taxon>Streptophyta</taxon>
        <taxon>Embryophyta</taxon>
        <taxon>Tracheophyta</taxon>
        <taxon>Spermatophyta</taxon>
        <taxon>Magnoliopsida</taxon>
        <taxon>eudicotyledons</taxon>
        <taxon>Gunneridae</taxon>
        <taxon>Pentapetalae</taxon>
        <taxon>asterids</taxon>
        <taxon>campanulids</taxon>
        <taxon>Asterales</taxon>
        <taxon>Asteraceae</taxon>
        <taxon>Cichorioideae</taxon>
        <taxon>Cichorieae</taxon>
        <taxon>Lactucinae</taxon>
        <taxon>Lactuca</taxon>
    </lineage>
</organism>
<proteinExistence type="predicted"/>
<keyword evidence="3" id="KW-1185">Reference proteome</keyword>
<accession>A0AAU9M4C7</accession>
<dbReference type="EMBL" id="CAKMRJ010001112">
    <property type="protein sequence ID" value="CAH1421926.1"/>
    <property type="molecule type" value="Genomic_DNA"/>
</dbReference>